<protein>
    <recommendedName>
        <fullName evidence="2 7">DNA repair protein RecO</fullName>
    </recommendedName>
    <alternativeName>
        <fullName evidence="6 7">Recombination protein O</fullName>
    </alternativeName>
</protein>
<dbReference type="PANTHER" id="PTHR33991:SF1">
    <property type="entry name" value="DNA REPAIR PROTEIN RECO"/>
    <property type="match status" value="1"/>
</dbReference>
<dbReference type="Pfam" id="PF02565">
    <property type="entry name" value="RecO_C"/>
    <property type="match status" value="1"/>
</dbReference>
<comment type="caution">
    <text evidence="9">The sequence shown here is derived from an EMBL/GenBank/DDBJ whole genome shotgun (WGS) entry which is preliminary data.</text>
</comment>
<organism evidence="9 10">
    <name type="scientific">Staphylococcus simulans UMC-CNS-990</name>
    <dbReference type="NCBI Taxonomy" id="1405498"/>
    <lineage>
        <taxon>Bacteria</taxon>
        <taxon>Bacillati</taxon>
        <taxon>Bacillota</taxon>
        <taxon>Bacilli</taxon>
        <taxon>Bacillales</taxon>
        <taxon>Staphylococcaceae</taxon>
        <taxon>Staphylococcus</taxon>
    </lineage>
</organism>
<dbReference type="Proteomes" id="UP000017131">
    <property type="component" value="Unassembled WGS sequence"/>
</dbReference>
<comment type="similarity">
    <text evidence="1 7">Belongs to the RecO family.</text>
</comment>
<accession>A0ABN0PDY5</accession>
<dbReference type="GeneID" id="77331527"/>
<proteinExistence type="inferred from homology"/>
<evidence type="ECO:0000256" key="6">
    <source>
        <dbReference type="ARBA" id="ARBA00033409"/>
    </source>
</evidence>
<name>A0ABN0PDY5_STASI</name>
<evidence type="ECO:0000256" key="3">
    <source>
        <dbReference type="ARBA" id="ARBA00022763"/>
    </source>
</evidence>
<gene>
    <name evidence="7 9" type="primary">recO</name>
    <name evidence="9" type="ORF">SSIM_03530</name>
</gene>
<sequence>MLVKQKGIIIKTVDYGESDKIITILSESGAKIPLMVKRAKKSRTGMQANTQLFVYGLFIYAKLRGLGILNSVDVISQNYQLRLDIYESSYAALCAEIIDKSMDEEQISKFNYQLLHFCLNRVEKGYSAQLMSVIVLLKKMPDFGFTIAFNQDIISGDTNQANLCGYSFKYHGVIAQENLYRDERAVPISNKTLYLLDVLQKLPIDKMNSVNIHQDIVDEMSDLLIMLYREYAGVFFRSQKLINQLHRLESNNQKK</sequence>
<keyword evidence="4 7" id="KW-0233">DNA recombination</keyword>
<dbReference type="SUPFAM" id="SSF57863">
    <property type="entry name" value="ArfGap/RecO-like zinc finger"/>
    <property type="match status" value="1"/>
</dbReference>
<dbReference type="InterPro" id="IPR022572">
    <property type="entry name" value="DNA_rep/recomb_RecO_N"/>
</dbReference>
<reference evidence="9 10" key="1">
    <citation type="journal article" date="2013" name="Genome Announc.">
        <title>Draft Genome Sequence of Staphylococcus simulans UMC-CNS-990, Isolated from a Case of Chronic Bovine Mastitis.</title>
        <authorList>
            <person name="Calcutt M.J."/>
            <person name="Foecking M.F."/>
            <person name="Hsieh H.Y."/>
            <person name="Perry J."/>
            <person name="Stewart G.C."/>
            <person name="Middleton J.R."/>
        </authorList>
    </citation>
    <scope>NUCLEOTIDE SEQUENCE [LARGE SCALE GENOMIC DNA]</scope>
    <source>
        <strain evidence="9 10">UMC-CNS-990</strain>
    </source>
</reference>
<evidence type="ECO:0000313" key="9">
    <source>
        <dbReference type="EMBL" id="ERS93892.1"/>
    </source>
</evidence>
<keyword evidence="5 7" id="KW-0234">DNA repair</keyword>
<dbReference type="InterPro" id="IPR003717">
    <property type="entry name" value="RecO"/>
</dbReference>
<dbReference type="InterPro" id="IPR012340">
    <property type="entry name" value="NA-bd_OB-fold"/>
</dbReference>
<dbReference type="SUPFAM" id="SSF50249">
    <property type="entry name" value="Nucleic acid-binding proteins"/>
    <property type="match status" value="1"/>
</dbReference>
<evidence type="ECO:0000259" key="8">
    <source>
        <dbReference type="Pfam" id="PF11967"/>
    </source>
</evidence>
<evidence type="ECO:0000256" key="4">
    <source>
        <dbReference type="ARBA" id="ARBA00023172"/>
    </source>
</evidence>
<evidence type="ECO:0000256" key="7">
    <source>
        <dbReference type="HAMAP-Rule" id="MF_00201"/>
    </source>
</evidence>
<dbReference type="Gene3D" id="1.20.1440.120">
    <property type="entry name" value="Recombination protein O, C-terminal domain"/>
    <property type="match status" value="1"/>
</dbReference>
<evidence type="ECO:0000313" key="10">
    <source>
        <dbReference type="Proteomes" id="UP000017131"/>
    </source>
</evidence>
<dbReference type="PANTHER" id="PTHR33991">
    <property type="entry name" value="DNA REPAIR PROTEIN RECO"/>
    <property type="match status" value="1"/>
</dbReference>
<evidence type="ECO:0000256" key="1">
    <source>
        <dbReference type="ARBA" id="ARBA00007452"/>
    </source>
</evidence>
<dbReference type="HAMAP" id="MF_00201">
    <property type="entry name" value="RecO"/>
    <property type="match status" value="1"/>
</dbReference>
<dbReference type="Gene3D" id="2.40.50.140">
    <property type="entry name" value="Nucleic acid-binding proteins"/>
    <property type="match status" value="1"/>
</dbReference>
<dbReference type="NCBIfam" id="TIGR00613">
    <property type="entry name" value="reco"/>
    <property type="match status" value="1"/>
</dbReference>
<evidence type="ECO:0000256" key="5">
    <source>
        <dbReference type="ARBA" id="ARBA00023204"/>
    </source>
</evidence>
<dbReference type="InterPro" id="IPR042242">
    <property type="entry name" value="RecO_C"/>
</dbReference>
<dbReference type="EMBL" id="AXDY01000003">
    <property type="protein sequence ID" value="ERS93892.1"/>
    <property type="molecule type" value="Genomic_DNA"/>
</dbReference>
<keyword evidence="10" id="KW-1185">Reference proteome</keyword>
<dbReference type="Pfam" id="PF11967">
    <property type="entry name" value="RecO_N"/>
    <property type="match status" value="1"/>
</dbReference>
<feature type="domain" description="DNA replication/recombination mediator RecO N-terminal" evidence="8">
    <location>
        <begin position="1"/>
        <end position="76"/>
    </location>
</feature>
<comment type="function">
    <text evidence="7">Involved in DNA repair and RecF pathway recombination.</text>
</comment>
<dbReference type="InterPro" id="IPR037278">
    <property type="entry name" value="ARFGAP/RecO"/>
</dbReference>
<evidence type="ECO:0000256" key="2">
    <source>
        <dbReference type="ARBA" id="ARBA00021310"/>
    </source>
</evidence>
<keyword evidence="3 7" id="KW-0227">DNA damage</keyword>
<dbReference type="RefSeq" id="WP_023015139.1">
    <property type="nucleotide sequence ID" value="NZ_AXDY01000003.1"/>
</dbReference>